<dbReference type="EMBL" id="JAVREO010000028">
    <property type="protein sequence ID" value="MDT0270510.1"/>
    <property type="molecule type" value="Genomic_DNA"/>
</dbReference>
<dbReference type="Proteomes" id="UP001183410">
    <property type="component" value="Unassembled WGS sequence"/>
</dbReference>
<protein>
    <recommendedName>
        <fullName evidence="3">Transposase</fullName>
    </recommendedName>
</protein>
<organism evidence="1 2">
    <name type="scientific">Streptomyces chisholmiae</name>
    <dbReference type="NCBI Taxonomy" id="3075540"/>
    <lineage>
        <taxon>Bacteria</taxon>
        <taxon>Bacillati</taxon>
        <taxon>Actinomycetota</taxon>
        <taxon>Actinomycetes</taxon>
        <taxon>Kitasatosporales</taxon>
        <taxon>Streptomycetaceae</taxon>
        <taxon>Streptomyces</taxon>
    </lineage>
</organism>
<proteinExistence type="predicted"/>
<evidence type="ECO:0000313" key="2">
    <source>
        <dbReference type="Proteomes" id="UP001183410"/>
    </source>
</evidence>
<sequence>MPRSEFAARVRDVRWTALAEAEFRVRFPGWWRSRKSYMWSRSGRTSSPTSSPT</sequence>
<reference evidence="2" key="1">
    <citation type="submission" date="2023-07" db="EMBL/GenBank/DDBJ databases">
        <title>30 novel species of actinomycetes from the DSMZ collection.</title>
        <authorList>
            <person name="Nouioui I."/>
        </authorList>
    </citation>
    <scope>NUCLEOTIDE SEQUENCE [LARGE SCALE GENOMIC DNA]</scope>
    <source>
        <strain evidence="2">DSM 44915</strain>
    </source>
</reference>
<evidence type="ECO:0000313" key="1">
    <source>
        <dbReference type="EMBL" id="MDT0270510.1"/>
    </source>
</evidence>
<accession>A0ABU2JZU1</accession>
<keyword evidence="2" id="KW-1185">Reference proteome</keyword>
<gene>
    <name evidence="1" type="ORF">RM844_29985</name>
</gene>
<evidence type="ECO:0008006" key="3">
    <source>
        <dbReference type="Google" id="ProtNLM"/>
    </source>
</evidence>
<dbReference type="RefSeq" id="WP_311670576.1">
    <property type="nucleotide sequence ID" value="NZ_JAVREO010000028.1"/>
</dbReference>
<name>A0ABU2JZU1_9ACTN</name>
<comment type="caution">
    <text evidence="1">The sequence shown here is derived from an EMBL/GenBank/DDBJ whole genome shotgun (WGS) entry which is preliminary data.</text>
</comment>